<dbReference type="CDD" id="cd11586">
    <property type="entry name" value="VbhA_like"/>
    <property type="match status" value="1"/>
</dbReference>
<dbReference type="InterPro" id="IPR018649">
    <property type="entry name" value="SHOCT"/>
</dbReference>
<comment type="caution">
    <text evidence="3">The sequence shown here is derived from an EMBL/GenBank/DDBJ whole genome shotgun (WGS) entry which is preliminary data.</text>
</comment>
<name>A0A7C9LFL4_9MICO</name>
<dbReference type="OrthoDB" id="3748887at2"/>
<evidence type="ECO:0000259" key="2">
    <source>
        <dbReference type="Pfam" id="PF09851"/>
    </source>
</evidence>
<dbReference type="Pfam" id="PF09851">
    <property type="entry name" value="SHOCT"/>
    <property type="match status" value="1"/>
</dbReference>
<keyword evidence="1" id="KW-0472">Membrane</keyword>
<keyword evidence="1" id="KW-0812">Transmembrane</keyword>
<protein>
    <submittedName>
        <fullName evidence="3">SHOCT domain-containing protein</fullName>
    </submittedName>
</protein>
<dbReference type="Proteomes" id="UP000480122">
    <property type="component" value="Unassembled WGS sequence"/>
</dbReference>
<feature type="transmembrane region" description="Helical" evidence="1">
    <location>
        <begin position="12"/>
        <end position="35"/>
    </location>
</feature>
<dbReference type="AlphaFoldDB" id="A0A7C9LFL4"/>
<organism evidence="3 4">
    <name type="scientific">Agromyces luteolus</name>
    <dbReference type="NCBI Taxonomy" id="88373"/>
    <lineage>
        <taxon>Bacteria</taxon>
        <taxon>Bacillati</taxon>
        <taxon>Actinomycetota</taxon>
        <taxon>Actinomycetes</taxon>
        <taxon>Micrococcales</taxon>
        <taxon>Microbacteriaceae</taxon>
        <taxon>Agromyces</taxon>
    </lineage>
</organism>
<dbReference type="InterPro" id="IPR033788">
    <property type="entry name" value="VbhA-like"/>
</dbReference>
<reference evidence="3 4" key="1">
    <citation type="submission" date="2019-11" db="EMBL/GenBank/DDBJ databases">
        <title>Agromyces kandeliae sp. nov., isolated from mangrove soil.</title>
        <authorList>
            <person name="Wang R."/>
        </authorList>
    </citation>
    <scope>NUCLEOTIDE SEQUENCE [LARGE SCALE GENOMIC DNA]</scope>
    <source>
        <strain evidence="3 4">JCM 11431</strain>
    </source>
</reference>
<proteinExistence type="predicted"/>
<evidence type="ECO:0000256" key="1">
    <source>
        <dbReference type="SAM" id="Phobius"/>
    </source>
</evidence>
<dbReference type="EMBL" id="WODA01000002">
    <property type="protein sequence ID" value="MUN05854.1"/>
    <property type="molecule type" value="Genomic_DNA"/>
</dbReference>
<gene>
    <name evidence="3" type="ORF">GLX25_01800</name>
</gene>
<sequence length="96" mass="10173">MMWDYGFGGWWMWLPGLLFGALVIGGIVVLIVLLVRSASGHGGTGAASGYGAPGGVQPDRAKQILEERLARGEITPDEFRALMATLDEGRRGGRTG</sequence>
<feature type="domain" description="SHOCT" evidence="2">
    <location>
        <begin position="63"/>
        <end position="84"/>
    </location>
</feature>
<keyword evidence="4" id="KW-1185">Reference proteome</keyword>
<keyword evidence="1" id="KW-1133">Transmembrane helix</keyword>
<evidence type="ECO:0000313" key="3">
    <source>
        <dbReference type="EMBL" id="MUN05854.1"/>
    </source>
</evidence>
<evidence type="ECO:0000313" key="4">
    <source>
        <dbReference type="Proteomes" id="UP000480122"/>
    </source>
</evidence>
<accession>A0A7C9LFL4</accession>